<dbReference type="Proteomes" id="UP000256645">
    <property type="component" value="Unassembled WGS sequence"/>
</dbReference>
<dbReference type="Pfam" id="PF05721">
    <property type="entry name" value="PhyH"/>
    <property type="match status" value="1"/>
</dbReference>
<comment type="caution">
    <text evidence="1">The sequence shown here is derived from an EMBL/GenBank/DDBJ whole genome shotgun (WGS) entry which is preliminary data.</text>
</comment>
<name>A0A3D8QN86_9HELO</name>
<protein>
    <recommendedName>
        <fullName evidence="3">Phytanoyl-CoA dioxygenase</fullName>
    </recommendedName>
</protein>
<dbReference type="PANTHER" id="PTHR31630">
    <property type="entry name" value="PHYTANOYL-COA DIOXYGENASE-RELATED-RELATED"/>
    <property type="match status" value="1"/>
</dbReference>
<evidence type="ECO:0008006" key="3">
    <source>
        <dbReference type="Google" id="ProtNLM"/>
    </source>
</evidence>
<organism evidence="1 2">
    <name type="scientific">Coleophoma cylindrospora</name>
    <dbReference type="NCBI Taxonomy" id="1849047"/>
    <lineage>
        <taxon>Eukaryota</taxon>
        <taxon>Fungi</taxon>
        <taxon>Dikarya</taxon>
        <taxon>Ascomycota</taxon>
        <taxon>Pezizomycotina</taxon>
        <taxon>Leotiomycetes</taxon>
        <taxon>Helotiales</taxon>
        <taxon>Dermateaceae</taxon>
        <taxon>Coleophoma</taxon>
    </lineage>
</organism>
<dbReference type="AlphaFoldDB" id="A0A3D8QN86"/>
<proteinExistence type="predicted"/>
<reference evidence="1 2" key="1">
    <citation type="journal article" date="2018" name="IMA Fungus">
        <title>IMA Genome-F 9: Draft genome sequence of Annulohypoxylon stygium, Aspergillus mulundensis, Berkeleyomyces basicola (syn. Thielaviopsis basicola), Ceratocystis smalleyi, two Cercospora beticola strains, Coleophoma cylindrospora, Fusarium fracticaudum, Phialophora cf. hyalina, and Morchella septimelata.</title>
        <authorList>
            <person name="Wingfield B.D."/>
            <person name="Bills G.F."/>
            <person name="Dong Y."/>
            <person name="Huang W."/>
            <person name="Nel W.J."/>
            <person name="Swalarsk-Parry B.S."/>
            <person name="Vaghefi N."/>
            <person name="Wilken P.M."/>
            <person name="An Z."/>
            <person name="de Beer Z.W."/>
            <person name="De Vos L."/>
            <person name="Chen L."/>
            <person name="Duong T.A."/>
            <person name="Gao Y."/>
            <person name="Hammerbacher A."/>
            <person name="Kikkert J.R."/>
            <person name="Li Y."/>
            <person name="Li H."/>
            <person name="Li K."/>
            <person name="Li Q."/>
            <person name="Liu X."/>
            <person name="Ma X."/>
            <person name="Naidoo K."/>
            <person name="Pethybridge S.J."/>
            <person name="Sun J."/>
            <person name="Steenkamp E.T."/>
            <person name="van der Nest M.A."/>
            <person name="van Wyk S."/>
            <person name="Wingfield M.J."/>
            <person name="Xiong C."/>
            <person name="Yue Q."/>
            <person name="Zhang X."/>
        </authorList>
    </citation>
    <scope>NUCLEOTIDE SEQUENCE [LARGE SCALE GENOMIC DNA]</scope>
    <source>
        <strain evidence="1 2">BP6252</strain>
    </source>
</reference>
<dbReference type="InterPro" id="IPR008775">
    <property type="entry name" value="Phytyl_CoA_dOase-like"/>
</dbReference>
<sequence length="342" mass="38744">MAPIALDALRTDNPNILKAPMPHILAPTTKYDDWRADLQRDGYAVLKNAIPYEKALEYQQQAFKWLKSFGNDELDLSNPDTWIAKNIPKQSKITNTFDSYAIAHEKFMWDARMEPNVVGAFAKLWETDELLVSFDSLNITLPNRKDVTPIGSWEHIDQSPFRRGIHCVQGIINLSKAGPEDGGLVVLPGSHNLHDEYIETQTDHSTWKKDDLIFVNKEQLAWFKSRNIHPHKVCADPGDLILWDSRVVHYGAVPSPASNTIRTVIYASYAPAKLASSETLKLKAEVFRRYDGTSHWPYDNIAVKDATSIEGHGTKDPWARERPTEMPELSDKLLKLAGVKPY</sequence>
<keyword evidence="2" id="KW-1185">Reference proteome</keyword>
<dbReference type="PANTHER" id="PTHR31630:SF6">
    <property type="entry name" value="PHYTANOYL-COA DIOXYGENASE-RELATED"/>
    <property type="match status" value="1"/>
</dbReference>
<evidence type="ECO:0000313" key="1">
    <source>
        <dbReference type="EMBL" id="RDW63249.1"/>
    </source>
</evidence>
<dbReference type="OrthoDB" id="445007at2759"/>
<dbReference type="Gene3D" id="2.60.120.620">
    <property type="entry name" value="q2cbj1_9rhob like domain"/>
    <property type="match status" value="1"/>
</dbReference>
<dbReference type="EMBL" id="PDLM01000013">
    <property type="protein sequence ID" value="RDW63249.1"/>
    <property type="molecule type" value="Genomic_DNA"/>
</dbReference>
<gene>
    <name evidence="1" type="ORF">BP6252_10794</name>
</gene>
<evidence type="ECO:0000313" key="2">
    <source>
        <dbReference type="Proteomes" id="UP000256645"/>
    </source>
</evidence>
<accession>A0A3D8QN86</accession>
<dbReference type="SUPFAM" id="SSF51197">
    <property type="entry name" value="Clavaminate synthase-like"/>
    <property type="match status" value="1"/>
</dbReference>